<dbReference type="GO" id="GO:0046677">
    <property type="term" value="P:response to antibiotic"/>
    <property type="evidence" value="ECO:0007669"/>
    <property type="project" value="UniProtKB-KW"/>
</dbReference>
<dbReference type="SMART" id="SM00382">
    <property type="entry name" value="AAA"/>
    <property type="match status" value="1"/>
</dbReference>
<evidence type="ECO:0000313" key="17">
    <source>
        <dbReference type="EMBL" id="NOJ39091.1"/>
    </source>
</evidence>
<gene>
    <name evidence="17" type="primary">macB</name>
    <name evidence="17" type="ORF">HCN58_05635</name>
</gene>
<evidence type="ECO:0000256" key="3">
    <source>
        <dbReference type="ARBA" id="ARBA00022475"/>
    </source>
</evidence>
<evidence type="ECO:0000256" key="5">
    <source>
        <dbReference type="ARBA" id="ARBA00022692"/>
    </source>
</evidence>
<evidence type="ECO:0000256" key="14">
    <source>
        <dbReference type="ARBA" id="ARBA00041199"/>
    </source>
</evidence>
<evidence type="ECO:0000313" key="18">
    <source>
        <dbReference type="Proteomes" id="UP000544122"/>
    </source>
</evidence>
<dbReference type="SUPFAM" id="SSF52540">
    <property type="entry name" value="P-loop containing nucleoside triphosphate hydrolases"/>
    <property type="match status" value="1"/>
</dbReference>
<dbReference type="InterPro" id="IPR003593">
    <property type="entry name" value="AAA+_ATPase"/>
</dbReference>
<dbReference type="CDD" id="cd03255">
    <property type="entry name" value="ABC_MJ0796_LolCDE_FtsE"/>
    <property type="match status" value="1"/>
</dbReference>
<dbReference type="InterPro" id="IPR027417">
    <property type="entry name" value="P-loop_NTPase"/>
</dbReference>
<evidence type="ECO:0000256" key="9">
    <source>
        <dbReference type="ARBA" id="ARBA00022989"/>
    </source>
</evidence>
<evidence type="ECO:0000256" key="7">
    <source>
        <dbReference type="ARBA" id="ARBA00022840"/>
    </source>
</evidence>
<evidence type="ECO:0000256" key="6">
    <source>
        <dbReference type="ARBA" id="ARBA00022741"/>
    </source>
</evidence>
<dbReference type="GO" id="GO:0016887">
    <property type="term" value="F:ATP hydrolysis activity"/>
    <property type="evidence" value="ECO:0007669"/>
    <property type="project" value="InterPro"/>
</dbReference>
<dbReference type="PROSITE" id="PS50893">
    <property type="entry name" value="ABC_TRANSPORTER_2"/>
    <property type="match status" value="1"/>
</dbReference>
<dbReference type="Pfam" id="PF00005">
    <property type="entry name" value="ABC_tran"/>
    <property type="match status" value="1"/>
</dbReference>
<dbReference type="AlphaFoldDB" id="A0A7Y4LUG8"/>
<keyword evidence="9 15" id="KW-1133">Transmembrane helix</keyword>
<dbReference type="Pfam" id="PF02687">
    <property type="entry name" value="FtsX"/>
    <property type="match status" value="1"/>
</dbReference>
<organism evidence="17 18">
    <name type="scientific">Bradyrhizobium australiense</name>
    <dbReference type="NCBI Taxonomy" id="2721161"/>
    <lineage>
        <taxon>Bacteria</taxon>
        <taxon>Pseudomonadati</taxon>
        <taxon>Pseudomonadota</taxon>
        <taxon>Alphaproteobacteria</taxon>
        <taxon>Hyphomicrobiales</taxon>
        <taxon>Nitrobacteraceae</taxon>
        <taxon>Bradyrhizobium</taxon>
    </lineage>
</organism>
<evidence type="ECO:0000259" key="16">
    <source>
        <dbReference type="PROSITE" id="PS50893"/>
    </source>
</evidence>
<feature type="transmembrane region" description="Helical" evidence="15">
    <location>
        <begin position="576"/>
        <end position="605"/>
    </location>
</feature>
<keyword evidence="7" id="KW-0067">ATP-binding</keyword>
<dbReference type="GO" id="GO:0098796">
    <property type="term" value="C:membrane protein complex"/>
    <property type="evidence" value="ECO:0007669"/>
    <property type="project" value="UniProtKB-ARBA"/>
</dbReference>
<dbReference type="FunFam" id="3.40.50.300:FF:000032">
    <property type="entry name" value="Export ABC transporter ATP-binding protein"/>
    <property type="match status" value="1"/>
</dbReference>
<keyword evidence="6" id="KW-0547">Nucleotide-binding</keyword>
<dbReference type="EMBL" id="JAAVLX010000002">
    <property type="protein sequence ID" value="NOJ39091.1"/>
    <property type="molecule type" value="Genomic_DNA"/>
</dbReference>
<dbReference type="InterPro" id="IPR050250">
    <property type="entry name" value="Macrolide_Exporter_MacB"/>
</dbReference>
<keyword evidence="18" id="KW-1185">Reference proteome</keyword>
<protein>
    <recommendedName>
        <fullName evidence="14">Pyoverdine export ATP-binding/permease protein PvdT</fullName>
    </recommendedName>
</protein>
<keyword evidence="10 15" id="KW-0472">Membrane</keyword>
<dbReference type="PANTHER" id="PTHR30572:SF14">
    <property type="entry name" value="MACROLIDE EXPORT ATP-BINDING_PERMEASE PROTEIN MACB"/>
    <property type="match status" value="1"/>
</dbReference>
<proteinExistence type="inferred from homology"/>
<keyword evidence="2" id="KW-0813">Transport</keyword>
<keyword evidence="5 15" id="KW-0812">Transmembrane</keyword>
<evidence type="ECO:0000256" key="1">
    <source>
        <dbReference type="ARBA" id="ARBA00004429"/>
    </source>
</evidence>
<accession>A0A7Y4LUG8</accession>
<keyword evidence="3" id="KW-1003">Cell membrane</keyword>
<comment type="function">
    <text evidence="12">Involved in beta-(1--&gt;2)glucan export. Transmembrane domains (TMD) form a pore in the inner membrane and the ATP-binding domain (NBD) is responsible for energy generation.</text>
</comment>
<comment type="similarity">
    <text evidence="13">Belongs to the ABC transporter superfamily. Macrolide exporter (TC 3.A.1.122) family.</text>
</comment>
<reference evidence="17 18" key="1">
    <citation type="submission" date="2020-03" db="EMBL/GenBank/DDBJ databases">
        <title>Bradyrhizobium diversity isolated from nodules of Indigofera sp.</title>
        <authorList>
            <person name="Klepa M."/>
            <person name="Helene L."/>
            <person name="Hungria M."/>
        </authorList>
    </citation>
    <scope>NUCLEOTIDE SEQUENCE [LARGE SCALE GENOMIC DNA]</scope>
    <source>
        <strain evidence="17 18">WSM 1791</strain>
    </source>
</reference>
<dbReference type="RefSeq" id="WP_171578352.1">
    <property type="nucleotide sequence ID" value="NZ_JAAVLX010000002.1"/>
</dbReference>
<dbReference type="GO" id="GO:0022857">
    <property type="term" value="F:transmembrane transporter activity"/>
    <property type="evidence" value="ECO:0007669"/>
    <property type="project" value="UniProtKB-ARBA"/>
</dbReference>
<comment type="caution">
    <text evidence="17">The sequence shown here is derived from an EMBL/GenBank/DDBJ whole genome shotgun (WGS) entry which is preliminary data.</text>
</comment>
<feature type="domain" description="ABC transporter" evidence="16">
    <location>
        <begin position="5"/>
        <end position="243"/>
    </location>
</feature>
<dbReference type="GO" id="GO:0005524">
    <property type="term" value="F:ATP binding"/>
    <property type="evidence" value="ECO:0007669"/>
    <property type="project" value="UniProtKB-KW"/>
</dbReference>
<dbReference type="Gene3D" id="3.40.50.300">
    <property type="entry name" value="P-loop containing nucleotide triphosphate hydrolases"/>
    <property type="match status" value="1"/>
</dbReference>
<keyword evidence="4" id="KW-0997">Cell inner membrane</keyword>
<sequence length="651" mass="69009">MAPLIVLENLCRHFVAGDATVVALREVGLTIEAGEMVAIVGASGSGKSTLMNILGCIDRPTTGSYCISGRETAALDIDELATLRREHFGFIFQRYNLLSELNALANVEMPAIYAGLSPSDRGARAGTLLARLGMTDRISHRPGQLSGGQQQRVSIARALINGARVLLADEPTGALDSTAGEEVLRILDELHAEGRTVIIVTHDMTVARHAERIIELHDGAIVSDRRTERARLAPAARNLAVEAGPPPARWRTQIGRLGEALRMALASMKAHRLRTALTMLGIIIGVVSVVCVVALGEGSRRQVLSSISNLGTNTLEIFPGKDFGDVRSGKIKTLVLADARALAQQPYVAAVTPTVSTNRTLRYGSVEASALVNGVSEQYFDVKGTKLAAGLFFDAGSVRSLSQDIVIDDNTRKALFPDYGGSPLGQTILVGNVPCRIVGIIRQQQSGFGSNANPAVYLPYTTVQARFLGDSSLRSISLRVANETASGAAELAAVDFLTQRHGAKDFFILNTDDIRRTITSTAQVLTLLVAAIAVISLIVGGLGVMNIMLVSVSERIGEIGLRMAVGARRSDILQQFLIEAVLVCLIGGTIGILAALGFGAIFNALTPAFHLVYSASSIVAAFAFSTIIGIVFGYLPARNASLLDPVVALSR</sequence>
<name>A0A7Y4LUG8_9BRAD</name>
<evidence type="ECO:0000256" key="10">
    <source>
        <dbReference type="ARBA" id="ARBA00023136"/>
    </source>
</evidence>
<evidence type="ECO:0000256" key="12">
    <source>
        <dbReference type="ARBA" id="ARBA00024722"/>
    </source>
</evidence>
<dbReference type="Proteomes" id="UP000544122">
    <property type="component" value="Unassembled WGS sequence"/>
</dbReference>
<dbReference type="InterPro" id="IPR017871">
    <property type="entry name" value="ABC_transporter-like_CS"/>
</dbReference>
<dbReference type="InterPro" id="IPR003838">
    <property type="entry name" value="ABC3_permease_C"/>
</dbReference>
<dbReference type="Pfam" id="PF12704">
    <property type="entry name" value="MacB_PCD"/>
    <property type="match status" value="1"/>
</dbReference>
<dbReference type="InterPro" id="IPR025857">
    <property type="entry name" value="MacB_PCD"/>
</dbReference>
<evidence type="ECO:0000256" key="2">
    <source>
        <dbReference type="ARBA" id="ARBA00022448"/>
    </source>
</evidence>
<dbReference type="InterPro" id="IPR017911">
    <property type="entry name" value="MacB-like_ATP-bd"/>
</dbReference>
<evidence type="ECO:0000256" key="11">
    <source>
        <dbReference type="ARBA" id="ARBA00023251"/>
    </source>
</evidence>
<dbReference type="PROSITE" id="PS00211">
    <property type="entry name" value="ABC_TRANSPORTER_1"/>
    <property type="match status" value="1"/>
</dbReference>
<comment type="subcellular location">
    <subcellularLocation>
        <location evidence="1">Cell inner membrane</location>
        <topology evidence="1">Multi-pass membrane protein</topology>
    </subcellularLocation>
</comment>
<keyword evidence="8" id="KW-1278">Translocase</keyword>
<evidence type="ECO:0000256" key="13">
    <source>
        <dbReference type="ARBA" id="ARBA00038388"/>
    </source>
</evidence>
<feature type="transmembrane region" description="Helical" evidence="15">
    <location>
        <begin position="524"/>
        <end position="552"/>
    </location>
</feature>
<dbReference type="PANTHER" id="PTHR30572">
    <property type="entry name" value="MEMBRANE COMPONENT OF TRANSPORTER-RELATED"/>
    <property type="match status" value="1"/>
</dbReference>
<evidence type="ECO:0000256" key="4">
    <source>
        <dbReference type="ARBA" id="ARBA00022519"/>
    </source>
</evidence>
<feature type="transmembrane region" description="Helical" evidence="15">
    <location>
        <begin position="276"/>
        <end position="296"/>
    </location>
</feature>
<feature type="transmembrane region" description="Helical" evidence="15">
    <location>
        <begin position="611"/>
        <end position="635"/>
    </location>
</feature>
<dbReference type="InterPro" id="IPR003439">
    <property type="entry name" value="ABC_transporter-like_ATP-bd"/>
</dbReference>
<evidence type="ECO:0000256" key="15">
    <source>
        <dbReference type="SAM" id="Phobius"/>
    </source>
</evidence>
<keyword evidence="11" id="KW-0046">Antibiotic resistance</keyword>
<dbReference type="GO" id="GO:0005886">
    <property type="term" value="C:plasma membrane"/>
    <property type="evidence" value="ECO:0007669"/>
    <property type="project" value="UniProtKB-SubCell"/>
</dbReference>
<evidence type="ECO:0000256" key="8">
    <source>
        <dbReference type="ARBA" id="ARBA00022967"/>
    </source>
</evidence>